<evidence type="ECO:0000313" key="2">
    <source>
        <dbReference type="EMBL" id="MBW9094981.1"/>
    </source>
</evidence>
<feature type="region of interest" description="Disordered" evidence="1">
    <location>
        <begin position="43"/>
        <end position="92"/>
    </location>
</feature>
<accession>A0ABS7HPU5</accession>
<sequence>MRDPAAGESVAAEFLDIVCSDEELLAAEFEAIIAANWPAPPEAVSASSAASLRRRGRAPSRTAGSRHPGGNGADAVPARPHERSPPAGRAAE</sequence>
<organism evidence="2 3">
    <name type="scientific">Microbacterium jejuense</name>
    <dbReference type="NCBI Taxonomy" id="1263637"/>
    <lineage>
        <taxon>Bacteria</taxon>
        <taxon>Bacillati</taxon>
        <taxon>Actinomycetota</taxon>
        <taxon>Actinomycetes</taxon>
        <taxon>Micrococcales</taxon>
        <taxon>Microbacteriaceae</taxon>
        <taxon>Microbacterium</taxon>
    </lineage>
</organism>
<reference evidence="2 3" key="1">
    <citation type="journal article" date="2021" name="MBio">
        <title>Poor Competitiveness of Bradyrhizobium in Pigeon Pea Root Colonization in Indian Soils.</title>
        <authorList>
            <person name="Chalasani D."/>
            <person name="Basu A."/>
            <person name="Pullabhotla S.V.S.R.N."/>
            <person name="Jorrin B."/>
            <person name="Neal A.L."/>
            <person name="Poole P.S."/>
            <person name="Podile A.R."/>
            <person name="Tkacz A."/>
        </authorList>
    </citation>
    <scope>NUCLEOTIDE SEQUENCE [LARGE SCALE GENOMIC DNA]</scope>
    <source>
        <strain evidence="2 3">HU14</strain>
    </source>
</reference>
<proteinExistence type="predicted"/>
<dbReference type="RefSeq" id="WP_220301688.1">
    <property type="nucleotide sequence ID" value="NZ_JAEUAW010000012.1"/>
</dbReference>
<name>A0ABS7HPU5_9MICO</name>
<evidence type="ECO:0000313" key="3">
    <source>
        <dbReference type="Proteomes" id="UP001196843"/>
    </source>
</evidence>
<protein>
    <submittedName>
        <fullName evidence="2">Uncharacterized protein</fullName>
    </submittedName>
</protein>
<dbReference type="EMBL" id="JAEUAW010000012">
    <property type="protein sequence ID" value="MBW9094981.1"/>
    <property type="molecule type" value="Genomic_DNA"/>
</dbReference>
<keyword evidence="3" id="KW-1185">Reference proteome</keyword>
<dbReference type="Proteomes" id="UP001196843">
    <property type="component" value="Unassembled WGS sequence"/>
</dbReference>
<comment type="caution">
    <text evidence="2">The sequence shown here is derived from an EMBL/GenBank/DDBJ whole genome shotgun (WGS) entry which is preliminary data.</text>
</comment>
<evidence type="ECO:0000256" key="1">
    <source>
        <dbReference type="SAM" id="MobiDB-lite"/>
    </source>
</evidence>
<gene>
    <name evidence="2" type="ORF">JNB62_14935</name>
</gene>